<dbReference type="GO" id="GO:0032791">
    <property type="term" value="F:lead ion binding"/>
    <property type="evidence" value="ECO:0007669"/>
    <property type="project" value="TreeGrafter"/>
</dbReference>
<dbReference type="SUPFAM" id="SSF46785">
    <property type="entry name" value="Winged helix' DNA-binding domain"/>
    <property type="match status" value="1"/>
</dbReference>
<sequence length="110" mass="11473">MDTLTDTHAAALARLGYALSDAGRARILMRLRGGEATPSELVLMLGASKQAVSNQLACLRGCGLVVAERRGRNQVYRLTQAALADALDALAALTLDVDPDCCGPAGCTCR</sequence>
<accession>A0A4Q8AHH6</accession>
<dbReference type="AlphaFoldDB" id="A0A4Q8AHH6"/>
<dbReference type="InterPro" id="IPR001845">
    <property type="entry name" value="HTH_ArsR_DNA-bd_dom"/>
</dbReference>
<evidence type="ECO:0000313" key="3">
    <source>
        <dbReference type="Proteomes" id="UP000292685"/>
    </source>
</evidence>
<dbReference type="NCBIfam" id="NF033788">
    <property type="entry name" value="HTH_metalloreg"/>
    <property type="match status" value="1"/>
</dbReference>
<organism evidence="2 3">
    <name type="scientific">Zhihengliuella halotolerans</name>
    <dbReference type="NCBI Taxonomy" id="370736"/>
    <lineage>
        <taxon>Bacteria</taxon>
        <taxon>Bacillati</taxon>
        <taxon>Actinomycetota</taxon>
        <taxon>Actinomycetes</taxon>
        <taxon>Micrococcales</taxon>
        <taxon>Micrococcaceae</taxon>
        <taxon>Zhihengliuella</taxon>
    </lineage>
</organism>
<dbReference type="PRINTS" id="PR00778">
    <property type="entry name" value="HTHARSR"/>
</dbReference>
<dbReference type="CDD" id="cd00090">
    <property type="entry name" value="HTH_ARSR"/>
    <property type="match status" value="1"/>
</dbReference>
<dbReference type="Pfam" id="PF01022">
    <property type="entry name" value="HTH_5"/>
    <property type="match status" value="1"/>
</dbReference>
<dbReference type="InterPro" id="IPR036388">
    <property type="entry name" value="WH-like_DNA-bd_sf"/>
</dbReference>
<feature type="domain" description="HTH arsR-type" evidence="1">
    <location>
        <begin position="4"/>
        <end position="98"/>
    </location>
</feature>
<comment type="caution">
    <text evidence="2">The sequence shown here is derived from an EMBL/GenBank/DDBJ whole genome shotgun (WGS) entry which is preliminary data.</text>
</comment>
<dbReference type="GO" id="GO:0003677">
    <property type="term" value="F:DNA binding"/>
    <property type="evidence" value="ECO:0007669"/>
    <property type="project" value="TreeGrafter"/>
</dbReference>
<dbReference type="Gene3D" id="1.10.10.10">
    <property type="entry name" value="Winged helix-like DNA-binding domain superfamily/Winged helix DNA-binding domain"/>
    <property type="match status" value="1"/>
</dbReference>
<dbReference type="OrthoDB" id="3401849at2"/>
<keyword evidence="3" id="KW-1185">Reference proteome</keyword>
<protein>
    <submittedName>
        <fullName evidence="2">ArsR family transcriptional regulator</fullName>
    </submittedName>
</protein>
<dbReference type="SMART" id="SM00418">
    <property type="entry name" value="HTH_ARSR"/>
    <property type="match status" value="1"/>
</dbReference>
<proteinExistence type="predicted"/>
<dbReference type="GO" id="GO:0010288">
    <property type="term" value="P:response to lead ion"/>
    <property type="evidence" value="ECO:0007669"/>
    <property type="project" value="TreeGrafter"/>
</dbReference>
<dbReference type="Proteomes" id="UP000292685">
    <property type="component" value="Unassembled WGS sequence"/>
</dbReference>
<evidence type="ECO:0000313" key="2">
    <source>
        <dbReference type="EMBL" id="RZU63245.1"/>
    </source>
</evidence>
<dbReference type="InterPro" id="IPR036390">
    <property type="entry name" value="WH_DNA-bd_sf"/>
</dbReference>
<dbReference type="GO" id="GO:0046686">
    <property type="term" value="P:response to cadmium ion"/>
    <property type="evidence" value="ECO:0007669"/>
    <property type="project" value="TreeGrafter"/>
</dbReference>
<reference evidence="2 3" key="1">
    <citation type="submission" date="2019-02" db="EMBL/GenBank/DDBJ databases">
        <title>Sequencing the genomes of 1000 actinobacteria strains.</title>
        <authorList>
            <person name="Klenk H.-P."/>
        </authorList>
    </citation>
    <scope>NUCLEOTIDE SEQUENCE [LARGE SCALE GENOMIC DNA]</scope>
    <source>
        <strain evidence="2 3">DSM 17364</strain>
    </source>
</reference>
<evidence type="ECO:0000259" key="1">
    <source>
        <dbReference type="PROSITE" id="PS50987"/>
    </source>
</evidence>
<dbReference type="InterPro" id="IPR052543">
    <property type="entry name" value="HTH_Metal-responsive_Reg"/>
</dbReference>
<dbReference type="PANTHER" id="PTHR39168">
    <property type="entry name" value="TRANSCRIPTIONAL REGULATOR-RELATED"/>
    <property type="match status" value="1"/>
</dbReference>
<dbReference type="GO" id="GO:0097063">
    <property type="term" value="F:cadmium ion sensor activity"/>
    <property type="evidence" value="ECO:0007669"/>
    <property type="project" value="TreeGrafter"/>
</dbReference>
<dbReference type="RefSeq" id="WP_130451671.1">
    <property type="nucleotide sequence ID" value="NZ_SHLA01000001.1"/>
</dbReference>
<dbReference type="InterPro" id="IPR011991">
    <property type="entry name" value="ArsR-like_HTH"/>
</dbReference>
<dbReference type="GO" id="GO:0003700">
    <property type="term" value="F:DNA-binding transcription factor activity"/>
    <property type="evidence" value="ECO:0007669"/>
    <property type="project" value="InterPro"/>
</dbReference>
<dbReference type="PROSITE" id="PS50987">
    <property type="entry name" value="HTH_ARSR_2"/>
    <property type="match status" value="1"/>
</dbReference>
<dbReference type="PANTHER" id="PTHR39168:SF2">
    <property type="entry name" value="HTH-TYPE TRANSCRIPTIONAL REGULATOR CMTR"/>
    <property type="match status" value="1"/>
</dbReference>
<dbReference type="EMBL" id="SHLA01000001">
    <property type="protein sequence ID" value="RZU63245.1"/>
    <property type="molecule type" value="Genomic_DNA"/>
</dbReference>
<gene>
    <name evidence="2" type="ORF">EV380_2857</name>
</gene>
<name>A0A4Q8AHH6_9MICC</name>